<reference evidence="1" key="1">
    <citation type="submission" date="2016-03" db="EMBL/GenBank/DDBJ databases">
        <title>Mechanisms controlling the formation of the plant cell surface in tip-growing cells are functionally conserved among land plants.</title>
        <authorList>
            <person name="Honkanen S."/>
            <person name="Jones V.A."/>
            <person name="Morieri G."/>
            <person name="Champion C."/>
            <person name="Hetherington A.J."/>
            <person name="Kelly S."/>
            <person name="Saint-Marcoux D."/>
            <person name="Proust H."/>
            <person name="Prescott H."/>
            <person name="Dolan L."/>
        </authorList>
    </citation>
    <scope>NUCLEOTIDE SEQUENCE [LARGE SCALE GENOMIC DNA]</scope>
    <source>
        <tissue evidence="1">Whole gametophyte</tissue>
    </source>
</reference>
<proteinExistence type="predicted"/>
<dbReference type="Proteomes" id="UP000077202">
    <property type="component" value="Unassembled WGS sequence"/>
</dbReference>
<accession>A0A176VWE1</accession>
<evidence type="ECO:0000313" key="1">
    <source>
        <dbReference type="EMBL" id="OAE24465.1"/>
    </source>
</evidence>
<protein>
    <submittedName>
        <fullName evidence="1">Uncharacterized protein</fullName>
    </submittedName>
</protein>
<name>A0A176VWE1_MARPO</name>
<comment type="caution">
    <text evidence="1">The sequence shown here is derived from an EMBL/GenBank/DDBJ whole genome shotgun (WGS) entry which is preliminary data.</text>
</comment>
<sequence length="168" mass="18147">MNPLSFKGKVIPLQVDVVTLKRFTATRSSVHKHLGIRELRDDGKFDTRATGTEVPYVRGQQKLERTSWGRSSAVRSPHSGMQDNRVQCPGIPVTAVAGRGEYQAVFCAGGLHTIPYYRPGVVRAGISVYRHLPPAGSFAAGVALTSCPASDTVNVHTVYKVSRSSGIL</sequence>
<gene>
    <name evidence="1" type="ORF">AXG93_1615s1180</name>
</gene>
<dbReference type="AlphaFoldDB" id="A0A176VWE1"/>
<keyword evidence="2" id="KW-1185">Reference proteome</keyword>
<organism evidence="1 2">
    <name type="scientific">Marchantia polymorpha subsp. ruderalis</name>
    <dbReference type="NCBI Taxonomy" id="1480154"/>
    <lineage>
        <taxon>Eukaryota</taxon>
        <taxon>Viridiplantae</taxon>
        <taxon>Streptophyta</taxon>
        <taxon>Embryophyta</taxon>
        <taxon>Marchantiophyta</taxon>
        <taxon>Marchantiopsida</taxon>
        <taxon>Marchantiidae</taxon>
        <taxon>Marchantiales</taxon>
        <taxon>Marchantiaceae</taxon>
        <taxon>Marchantia</taxon>
    </lineage>
</organism>
<evidence type="ECO:0000313" key="2">
    <source>
        <dbReference type="Proteomes" id="UP000077202"/>
    </source>
</evidence>
<dbReference type="EMBL" id="LVLJ01002594">
    <property type="protein sequence ID" value="OAE24465.1"/>
    <property type="molecule type" value="Genomic_DNA"/>
</dbReference>